<dbReference type="Pfam" id="PF00474">
    <property type="entry name" value="SSF"/>
    <property type="match status" value="1"/>
</dbReference>
<dbReference type="EMBL" id="MZNU01000176">
    <property type="protein sequence ID" value="OWP03408.1"/>
    <property type="molecule type" value="Genomic_DNA"/>
</dbReference>
<comment type="subcellular location">
    <subcellularLocation>
        <location evidence="1">Membrane</location>
        <topology evidence="1">Multi-pass membrane protein</topology>
    </subcellularLocation>
</comment>
<organism evidence="9 10">
    <name type="scientific">Diplocarpon coronariae</name>
    <dbReference type="NCBI Taxonomy" id="2795749"/>
    <lineage>
        <taxon>Eukaryota</taxon>
        <taxon>Fungi</taxon>
        <taxon>Dikarya</taxon>
        <taxon>Ascomycota</taxon>
        <taxon>Pezizomycotina</taxon>
        <taxon>Leotiomycetes</taxon>
        <taxon>Helotiales</taxon>
        <taxon>Drepanopezizaceae</taxon>
        <taxon>Diplocarpon</taxon>
    </lineage>
</organism>
<dbReference type="NCBIfam" id="TIGR00813">
    <property type="entry name" value="sss"/>
    <property type="match status" value="1"/>
</dbReference>
<feature type="transmembrane region" description="Helical" evidence="8">
    <location>
        <begin position="499"/>
        <end position="519"/>
    </location>
</feature>
<evidence type="ECO:0000256" key="4">
    <source>
        <dbReference type="ARBA" id="ARBA00022692"/>
    </source>
</evidence>
<dbReference type="Proteomes" id="UP000242519">
    <property type="component" value="Unassembled WGS sequence"/>
</dbReference>
<evidence type="ECO:0000256" key="7">
    <source>
        <dbReference type="RuleBase" id="RU362091"/>
    </source>
</evidence>
<dbReference type="PANTHER" id="PTHR46154">
    <property type="match status" value="1"/>
</dbReference>
<feature type="transmembrane region" description="Helical" evidence="8">
    <location>
        <begin position="357"/>
        <end position="384"/>
    </location>
</feature>
<dbReference type="GO" id="GO:0015606">
    <property type="term" value="F:spermidine transmembrane transporter activity"/>
    <property type="evidence" value="ECO:0007669"/>
    <property type="project" value="UniProtKB-ARBA"/>
</dbReference>
<dbReference type="PROSITE" id="PS50283">
    <property type="entry name" value="NA_SOLUT_SYMP_3"/>
    <property type="match status" value="1"/>
</dbReference>
<evidence type="ECO:0000256" key="3">
    <source>
        <dbReference type="ARBA" id="ARBA00022448"/>
    </source>
</evidence>
<accession>A0A218Z5X9</accession>
<feature type="transmembrane region" description="Helical" evidence="8">
    <location>
        <begin position="202"/>
        <end position="222"/>
    </location>
</feature>
<keyword evidence="3" id="KW-0813">Transport</keyword>
<dbReference type="FunFam" id="1.20.1730.10:FF:000006">
    <property type="entry name" value="Urea active transporter"/>
    <property type="match status" value="1"/>
</dbReference>
<comment type="similarity">
    <text evidence="2 7">Belongs to the sodium:solute symporter (SSF) (TC 2.A.21) family.</text>
</comment>
<dbReference type="GO" id="GO:0015204">
    <property type="term" value="F:urea transmembrane transporter activity"/>
    <property type="evidence" value="ECO:0007669"/>
    <property type="project" value="InterPro"/>
</dbReference>
<feature type="transmembrane region" description="Helical" evidence="8">
    <location>
        <begin position="94"/>
        <end position="113"/>
    </location>
</feature>
<feature type="transmembrane region" description="Helical" evidence="8">
    <location>
        <begin position="256"/>
        <end position="274"/>
    </location>
</feature>
<dbReference type="InParanoid" id="A0A218Z5X9"/>
<dbReference type="OrthoDB" id="6132759at2759"/>
<evidence type="ECO:0000256" key="8">
    <source>
        <dbReference type="SAM" id="Phobius"/>
    </source>
</evidence>
<keyword evidence="5 8" id="KW-1133">Transmembrane helix</keyword>
<dbReference type="AlphaFoldDB" id="A0A218Z5X9"/>
<protein>
    <recommendedName>
        <fullName evidence="11">Solute symporter family transporter</fullName>
    </recommendedName>
</protein>
<dbReference type="CDD" id="cd11476">
    <property type="entry name" value="SLC5sbd_DUR3"/>
    <property type="match status" value="1"/>
</dbReference>
<feature type="transmembrane region" description="Helical" evidence="8">
    <location>
        <begin position="431"/>
        <end position="454"/>
    </location>
</feature>
<keyword evidence="10" id="KW-1185">Reference proteome</keyword>
<sequence length="636" mass="68140">MSTDQMSSALPEGAGYGVVVGIGFFFAFLMAGITYVQNRYTNYSTKESEEFNTASRSVKSGLIAAGIVSAWTWAATLLQSSTVAYQYGISGPFWYAAGATVQIFMFAVIACKVKQNAPRCHTFLEIIRRRYGSATHIVFIFFALLTNILVASQLLLGGSAVVTALTGMDVYAAIFLIPLGVCVYVVLGGLRATFLCDYTHTFIVLIIIIYFMFSVYVKNALIGSPTAMFDLLVEASKKRPVAGNQNGSYLTLKSNFALIFGIIQLCSGMGTVFLDQGYWQRAIASRPTTAVPAYIMGGLAWFAIPFGFATTLGLATVALTDNPAFPTYPNEMTSSQITSGLSAPFAAVALLGDHGAIALLVTLFMAVTSSASAELIAVSSVFTFDIYKMYMNPFATPKQTIRVSHMMICVFGLVMAGFACLWQAIGIDLGWLFLTMGLLIGGAVFPSAFAITWVNQSKYGALGGALGGLAAGLAAWLITAKTYYGELTITSTGASYPTLAGNMAAVLSGLMITLVTSYIKPDNFDWEITRGINAPLQDGVVPRALLSGEQSSPNGIQDPEKTVVISQPGNNGSPLQSEERREALEDRAIMEDPTLLRGAFKYAVVSAVVLTLLMDIVIPIPMFLSHYIFSKGFFVG</sequence>
<reference evidence="9 10" key="1">
    <citation type="submission" date="2017-04" db="EMBL/GenBank/DDBJ databases">
        <title>Draft genome sequence of Marssonina coronaria NL1: causal agent of apple blotch.</title>
        <authorList>
            <person name="Cheng Q."/>
        </authorList>
    </citation>
    <scope>NUCLEOTIDE SEQUENCE [LARGE SCALE GENOMIC DNA]</scope>
    <source>
        <strain evidence="9 10">NL1</strain>
    </source>
</reference>
<dbReference type="PANTHER" id="PTHR46154:SF2">
    <property type="entry name" value="SOLUTE SYMPORTER FAMILY TRANSPORTER (AFU_ORTHOLOGUE AFUA_6G03200)"/>
    <property type="match status" value="1"/>
</dbReference>
<feature type="transmembrane region" description="Helical" evidence="8">
    <location>
        <begin position="134"/>
        <end position="158"/>
    </location>
</feature>
<evidence type="ECO:0000256" key="6">
    <source>
        <dbReference type="ARBA" id="ARBA00023136"/>
    </source>
</evidence>
<evidence type="ECO:0000313" key="10">
    <source>
        <dbReference type="Proteomes" id="UP000242519"/>
    </source>
</evidence>
<evidence type="ECO:0000256" key="2">
    <source>
        <dbReference type="ARBA" id="ARBA00006434"/>
    </source>
</evidence>
<evidence type="ECO:0008006" key="11">
    <source>
        <dbReference type="Google" id="ProtNLM"/>
    </source>
</evidence>
<dbReference type="STRING" id="503106.A0A218Z5X9"/>
<comment type="caution">
    <text evidence="9">The sequence shown here is derived from an EMBL/GenBank/DDBJ whole genome shotgun (WGS) entry which is preliminary data.</text>
</comment>
<feature type="transmembrane region" description="Helical" evidence="8">
    <location>
        <begin position="170"/>
        <end position="190"/>
    </location>
</feature>
<feature type="transmembrane region" description="Helical" evidence="8">
    <location>
        <begin position="294"/>
        <end position="319"/>
    </location>
</feature>
<dbReference type="InterPro" id="IPR038377">
    <property type="entry name" value="Na/Glc_symporter_sf"/>
</dbReference>
<evidence type="ECO:0000256" key="1">
    <source>
        <dbReference type="ARBA" id="ARBA00004141"/>
    </source>
</evidence>
<proteinExistence type="inferred from homology"/>
<dbReference type="InterPro" id="IPR031155">
    <property type="entry name" value="DUR"/>
</dbReference>
<keyword evidence="6 8" id="KW-0472">Membrane</keyword>
<dbReference type="GO" id="GO:0005886">
    <property type="term" value="C:plasma membrane"/>
    <property type="evidence" value="ECO:0007669"/>
    <property type="project" value="TreeGrafter"/>
</dbReference>
<feature type="transmembrane region" description="Helical" evidence="8">
    <location>
        <begin position="57"/>
        <end position="74"/>
    </location>
</feature>
<dbReference type="Gene3D" id="1.20.1730.10">
    <property type="entry name" value="Sodium/glucose cotransporter"/>
    <property type="match status" value="1"/>
</dbReference>
<feature type="transmembrane region" description="Helical" evidence="8">
    <location>
        <begin position="461"/>
        <end position="479"/>
    </location>
</feature>
<name>A0A218Z5X9_9HELO</name>
<keyword evidence="4 8" id="KW-0812">Transmembrane</keyword>
<feature type="transmembrane region" description="Helical" evidence="8">
    <location>
        <begin position="602"/>
        <end position="629"/>
    </location>
</feature>
<feature type="transmembrane region" description="Helical" evidence="8">
    <location>
        <begin position="405"/>
        <end position="425"/>
    </location>
</feature>
<evidence type="ECO:0000256" key="5">
    <source>
        <dbReference type="ARBA" id="ARBA00022989"/>
    </source>
</evidence>
<evidence type="ECO:0000313" key="9">
    <source>
        <dbReference type="EMBL" id="OWP03408.1"/>
    </source>
</evidence>
<feature type="transmembrane region" description="Helical" evidence="8">
    <location>
        <begin position="14"/>
        <end position="36"/>
    </location>
</feature>
<dbReference type="InterPro" id="IPR001734">
    <property type="entry name" value="Na/solute_symporter"/>
</dbReference>
<gene>
    <name evidence="9" type="ORF">B2J93_7426</name>
</gene>